<gene>
    <name evidence="2" type="ORF">APLA_LOCUS9385</name>
</gene>
<reference evidence="2 3" key="1">
    <citation type="submission" date="2020-04" db="EMBL/GenBank/DDBJ databases">
        <authorList>
            <person name="Wallbank WR R."/>
            <person name="Pardo Diaz C."/>
            <person name="Kozak K."/>
            <person name="Martin S."/>
            <person name="Jiggins C."/>
            <person name="Moest M."/>
            <person name="Warren A I."/>
            <person name="Byers J.R.P. K."/>
            <person name="Montejo-Kovacevich G."/>
            <person name="Yen C E."/>
        </authorList>
    </citation>
    <scope>NUCLEOTIDE SEQUENCE [LARGE SCALE GENOMIC DNA]</scope>
</reference>
<dbReference type="EMBL" id="CADEBC010000519">
    <property type="protein sequence ID" value="CAB3243198.1"/>
    <property type="molecule type" value="Genomic_DNA"/>
</dbReference>
<comment type="caution">
    <text evidence="2">The sequence shown here is derived from an EMBL/GenBank/DDBJ whole genome shotgun (WGS) entry which is preliminary data.</text>
</comment>
<evidence type="ECO:0000313" key="2">
    <source>
        <dbReference type="EMBL" id="CAB3243198.1"/>
    </source>
</evidence>
<evidence type="ECO:0000259" key="1">
    <source>
        <dbReference type="Pfam" id="PF15866"/>
    </source>
</evidence>
<accession>A0A8S1AEA8</accession>
<dbReference type="OrthoDB" id="7468078at2759"/>
<organism evidence="2 3">
    <name type="scientific">Arctia plantaginis</name>
    <name type="common">Wood tiger moth</name>
    <name type="synonym">Phalaena plantaginis</name>
    <dbReference type="NCBI Taxonomy" id="874455"/>
    <lineage>
        <taxon>Eukaryota</taxon>
        <taxon>Metazoa</taxon>
        <taxon>Ecdysozoa</taxon>
        <taxon>Arthropoda</taxon>
        <taxon>Hexapoda</taxon>
        <taxon>Insecta</taxon>
        <taxon>Pterygota</taxon>
        <taxon>Neoptera</taxon>
        <taxon>Endopterygota</taxon>
        <taxon>Lepidoptera</taxon>
        <taxon>Glossata</taxon>
        <taxon>Ditrysia</taxon>
        <taxon>Noctuoidea</taxon>
        <taxon>Erebidae</taxon>
        <taxon>Arctiinae</taxon>
        <taxon>Arctia</taxon>
    </lineage>
</organism>
<dbReference type="Pfam" id="PF15866">
    <property type="entry name" value="DUF4729"/>
    <property type="match status" value="1"/>
</dbReference>
<feature type="domain" description="DUF4729" evidence="1">
    <location>
        <begin position="162"/>
        <end position="381"/>
    </location>
</feature>
<sequence>MLKKVPIHNPSDLSCVQKKNNCCSMCKSRRHVICNNCQYNVSNLKSINDDDDYIPEKECAPNSKKEILYSQSGVSRRDMSSGDHSRSVEPYKSIAINNNRLIKSEPASMTKGCSKCEPETTVIYKNEKFHADRSNITSDYVSPIYEFTKEPTYESIARPVVCPITSCGKIVTIDSFSQHFNFDHSKVPKMILNKSATQEVLINYSALSEETKCVATFVTSRDKRSSHTALRRITSHTNIHNFNKDCDLLLLMVVKMETTPTKFCIRKCNSRNSVDRSYALINDIPKRNMQDQSSVSKSQSENKIRVNKGINKDEDEVILLWLCRLKDKTTVYTINVSREDNQQGYSYIGDAVHIRNEQDPISIYNSTECLSLRGTAIKKLVTAERELKVKVSTVQ</sequence>
<dbReference type="Proteomes" id="UP000494106">
    <property type="component" value="Unassembled WGS sequence"/>
</dbReference>
<evidence type="ECO:0000313" key="3">
    <source>
        <dbReference type="Proteomes" id="UP000494106"/>
    </source>
</evidence>
<protein>
    <recommendedName>
        <fullName evidence="1">DUF4729 domain-containing protein</fullName>
    </recommendedName>
</protein>
<name>A0A8S1AEA8_ARCPL</name>
<keyword evidence="3" id="KW-1185">Reference proteome</keyword>
<proteinExistence type="predicted"/>
<dbReference type="InterPro" id="IPR031732">
    <property type="entry name" value="DUF4729"/>
</dbReference>
<dbReference type="AlphaFoldDB" id="A0A8S1AEA8"/>